<keyword evidence="2" id="KW-1185">Reference proteome</keyword>
<sequence>FTCVSYNRTDIFGRHFGWKKEDVCTAIEGEDISANTSTNFKDWSSEQVTSFLRSKKDEVGLDEKYITKIQEQETNGFAFLLLTEEILTRKSGPFEFPYGPAVAITNLVNKFREEGKAMFRSSKHETDVIENAIEYTRQIESLLRILMMKKPALCLGLKLLKSLKKDLPVEQVVVAVINGYVEREKGLIAWLLQNRD</sequence>
<feature type="non-terminal residue" evidence="1">
    <location>
        <position position="1"/>
    </location>
</feature>
<accession>A0ACA9LXN1</accession>
<dbReference type="EMBL" id="CAJVPT010008595">
    <property type="protein sequence ID" value="CAG8553392.1"/>
    <property type="molecule type" value="Genomic_DNA"/>
</dbReference>
<evidence type="ECO:0000313" key="2">
    <source>
        <dbReference type="Proteomes" id="UP000789525"/>
    </source>
</evidence>
<gene>
    <name evidence="1" type="ORF">ACOLOM_LOCUS4943</name>
</gene>
<protein>
    <submittedName>
        <fullName evidence="1">14771_t:CDS:1</fullName>
    </submittedName>
</protein>
<organism evidence="1 2">
    <name type="scientific">Acaulospora colombiana</name>
    <dbReference type="NCBI Taxonomy" id="27376"/>
    <lineage>
        <taxon>Eukaryota</taxon>
        <taxon>Fungi</taxon>
        <taxon>Fungi incertae sedis</taxon>
        <taxon>Mucoromycota</taxon>
        <taxon>Glomeromycotina</taxon>
        <taxon>Glomeromycetes</taxon>
        <taxon>Diversisporales</taxon>
        <taxon>Acaulosporaceae</taxon>
        <taxon>Acaulospora</taxon>
    </lineage>
</organism>
<evidence type="ECO:0000313" key="1">
    <source>
        <dbReference type="EMBL" id="CAG8553392.1"/>
    </source>
</evidence>
<reference evidence="1" key="1">
    <citation type="submission" date="2021-06" db="EMBL/GenBank/DDBJ databases">
        <authorList>
            <person name="Kallberg Y."/>
            <person name="Tangrot J."/>
            <person name="Rosling A."/>
        </authorList>
    </citation>
    <scope>NUCLEOTIDE SEQUENCE</scope>
    <source>
        <strain evidence="1">CL356</strain>
    </source>
</reference>
<comment type="caution">
    <text evidence="1">The sequence shown here is derived from an EMBL/GenBank/DDBJ whole genome shotgun (WGS) entry which is preliminary data.</text>
</comment>
<proteinExistence type="predicted"/>
<name>A0ACA9LXN1_9GLOM</name>
<dbReference type="Proteomes" id="UP000789525">
    <property type="component" value="Unassembled WGS sequence"/>
</dbReference>